<sequence length="159" mass="17097">MSRDARFDDGAEGPLNLRAESAADLGVLAALVQDAVLPATEIRYAPKARQLSMLLNRFRWEDKAAAEAERRPYERVQSLLVLSDVIQVASQGFDRKDPDLVLSLLDIGFEPGAEGAGRVVITLAGDGAIAAGVECLSVDLRDVTRPYRAVSGQAPTHPE</sequence>
<evidence type="ECO:0008006" key="3">
    <source>
        <dbReference type="Google" id="ProtNLM"/>
    </source>
</evidence>
<evidence type="ECO:0000313" key="1">
    <source>
        <dbReference type="EMBL" id="SDF94372.1"/>
    </source>
</evidence>
<name>A0A1G7Q755_RHOCA</name>
<dbReference type="AlphaFoldDB" id="A0A1G7Q755"/>
<protein>
    <recommendedName>
        <fullName evidence="3">DUF2948 family protein</fullName>
    </recommendedName>
</protein>
<proteinExistence type="predicted"/>
<accession>A0A1G7Q755</accession>
<dbReference type="Pfam" id="PF11164">
    <property type="entry name" value="DUF2948"/>
    <property type="match status" value="1"/>
</dbReference>
<evidence type="ECO:0000313" key="2">
    <source>
        <dbReference type="Proteomes" id="UP000183812"/>
    </source>
</evidence>
<reference evidence="1 2" key="1">
    <citation type="submission" date="2016-10" db="EMBL/GenBank/DDBJ databases">
        <authorList>
            <person name="de Groot N.N."/>
        </authorList>
    </citation>
    <scope>NUCLEOTIDE SEQUENCE [LARGE SCALE GENOMIC DNA]</scope>
    <source>
        <strain evidence="2">DSM 938 / 37b4</strain>
    </source>
</reference>
<dbReference type="EMBL" id="FNAY01000022">
    <property type="protein sequence ID" value="SDF94372.1"/>
    <property type="molecule type" value="Genomic_DNA"/>
</dbReference>
<dbReference type="InterPro" id="IPR021335">
    <property type="entry name" value="DUF2948"/>
</dbReference>
<dbReference type="OrthoDB" id="9806367at2"/>
<dbReference type="Proteomes" id="UP000183812">
    <property type="component" value="Unassembled WGS sequence"/>
</dbReference>
<organism evidence="1 2">
    <name type="scientific">Rhodobacter capsulatus</name>
    <name type="common">Rhodopseudomonas capsulata</name>
    <dbReference type="NCBI Taxonomy" id="1061"/>
    <lineage>
        <taxon>Bacteria</taxon>
        <taxon>Pseudomonadati</taxon>
        <taxon>Pseudomonadota</taxon>
        <taxon>Alphaproteobacteria</taxon>
        <taxon>Rhodobacterales</taxon>
        <taxon>Rhodobacter group</taxon>
        <taxon>Rhodobacter</taxon>
    </lineage>
</organism>
<dbReference type="RefSeq" id="WP_074555814.1">
    <property type="nucleotide sequence ID" value="NZ_CP119563.1"/>
</dbReference>
<gene>
    <name evidence="1" type="ORF">SAMN04244550_03145</name>
</gene>